<reference evidence="9" key="1">
    <citation type="journal article" date="2019" name="Int. J. Syst. Evol. Microbiol.">
        <title>The Global Catalogue of Microorganisms (GCM) 10K type strain sequencing project: providing services to taxonomists for standard genome sequencing and annotation.</title>
        <authorList>
            <consortium name="The Broad Institute Genomics Platform"/>
            <consortium name="The Broad Institute Genome Sequencing Center for Infectious Disease"/>
            <person name="Wu L."/>
            <person name="Ma J."/>
        </authorList>
    </citation>
    <scope>NUCLEOTIDE SEQUENCE [LARGE SCALE GENOMIC DNA]</scope>
    <source>
        <strain evidence="9">NBRC 108728</strain>
    </source>
</reference>
<sequence length="699" mass="71863">MTEAERTGGHEPTRVDQLGRPVGDDAEPTTATREEQLVAAQQGDDLSNTDGARASIDGPEAPDGAVTDRPAVGGQEPEGESSPSSTPPKASARSGTARAVTPKSATPKSAAAKAAAAKTTSSAKKTTPARSTAAKKPATTRSTTTARSNPARTTAAAKAAEETRADLAATDVETPVGETQAPPLSGDDAAATTPAPKTAATRKPPAPRRRTSPASATTTGAADTKGAGSRPASSRTPTTQPAARRTAAAKAAEATVPEPVEAEAPEAEAPEAEASVREVPEAKPEAHESEATEAPPGAELRDPSSEPAESSSEPAESSSGGDGTGAGTTARLSSWWKSARSKVQERLDEARASAAVSPPSTTRERVAGPASPVEPEPERAAQPEPEERSERAAQPEPAARPERAEQPEPPAEPEPPAQSEPAPQTPVRATAPKSEPTDSEVPADAPVVLSISGLVKRYGSTTAVENVNLDVRAGSFYGIVGPNGAGKTTTLSIATGLLRPDAGTVTILGTDVWSTKDAAKAKRSLGVLPDRLRLFDKLTGAQYLYYAGLLRGLDGATARKRSADLANAFGLHDALGRLVSDYSVGMTKKVALAAAIIHSPRVLVLDEPFESVDPVSAATVTEILQRYVRGGGTVLLSSHSMDLVERICDSVAVIVDGHVLAQGTVNEVRAGRSLQERFVELAGGGAATEGMEWLHTFSD</sequence>
<dbReference type="Gene3D" id="3.40.50.300">
    <property type="entry name" value="P-loop containing nucleotide triphosphate hydrolases"/>
    <property type="match status" value="1"/>
</dbReference>
<feature type="compositionally biased region" description="Basic and acidic residues" evidence="6">
    <location>
        <begin position="376"/>
        <end position="406"/>
    </location>
</feature>
<evidence type="ECO:0000313" key="8">
    <source>
        <dbReference type="EMBL" id="BDZ49877.1"/>
    </source>
</evidence>
<dbReference type="InterPro" id="IPR003439">
    <property type="entry name" value="ABC_transporter-like_ATP-bd"/>
</dbReference>
<dbReference type="InterPro" id="IPR050763">
    <property type="entry name" value="ABC_transporter_ATP-binding"/>
</dbReference>
<dbReference type="SMART" id="SM00382">
    <property type="entry name" value="AAA"/>
    <property type="match status" value="1"/>
</dbReference>
<evidence type="ECO:0000256" key="4">
    <source>
        <dbReference type="ARBA" id="ARBA00022840"/>
    </source>
</evidence>
<dbReference type="Pfam" id="PF00005">
    <property type="entry name" value="ABC_tran"/>
    <property type="match status" value="1"/>
</dbReference>
<feature type="compositionally biased region" description="Low complexity" evidence="6">
    <location>
        <begin position="212"/>
        <end position="259"/>
    </location>
</feature>
<feature type="compositionally biased region" description="Acidic residues" evidence="6">
    <location>
        <begin position="260"/>
        <end position="271"/>
    </location>
</feature>
<dbReference type="EMBL" id="AP027732">
    <property type="protein sequence ID" value="BDZ49877.1"/>
    <property type="molecule type" value="Genomic_DNA"/>
</dbReference>
<feature type="compositionally biased region" description="Low complexity" evidence="6">
    <location>
        <begin position="101"/>
        <end position="158"/>
    </location>
</feature>
<feature type="compositionally biased region" description="Basic and acidic residues" evidence="6">
    <location>
        <begin position="274"/>
        <end position="290"/>
    </location>
</feature>
<dbReference type="InterPro" id="IPR027417">
    <property type="entry name" value="P-loop_NTPase"/>
</dbReference>
<feature type="compositionally biased region" description="Basic and acidic residues" evidence="6">
    <location>
        <begin position="342"/>
        <end position="351"/>
    </location>
</feature>
<name>A0ABM8GN54_9MICO</name>
<keyword evidence="9" id="KW-1185">Reference proteome</keyword>
<dbReference type="PANTHER" id="PTHR42711">
    <property type="entry name" value="ABC TRANSPORTER ATP-BINDING PROTEIN"/>
    <property type="match status" value="1"/>
</dbReference>
<feature type="compositionally biased region" description="Basic and acidic residues" evidence="6">
    <location>
        <begin position="1"/>
        <end position="14"/>
    </location>
</feature>
<evidence type="ECO:0000256" key="6">
    <source>
        <dbReference type="SAM" id="MobiDB-lite"/>
    </source>
</evidence>
<evidence type="ECO:0000259" key="7">
    <source>
        <dbReference type="PROSITE" id="PS50893"/>
    </source>
</evidence>
<dbReference type="RefSeq" id="WP_350271681.1">
    <property type="nucleotide sequence ID" value="NZ_AP027732.1"/>
</dbReference>
<comment type="subcellular location">
    <subcellularLocation>
        <location evidence="1">Cell membrane</location>
        <topology evidence="1">Peripheral membrane protein</topology>
    </subcellularLocation>
</comment>
<evidence type="ECO:0000256" key="2">
    <source>
        <dbReference type="ARBA" id="ARBA00022448"/>
    </source>
</evidence>
<proteinExistence type="predicted"/>
<feature type="compositionally biased region" description="Pro residues" evidence="6">
    <location>
        <begin position="407"/>
        <end position="418"/>
    </location>
</feature>
<keyword evidence="5" id="KW-0046">Antibiotic resistance</keyword>
<feature type="compositionally biased region" description="Low complexity" evidence="6">
    <location>
        <begin position="80"/>
        <end position="94"/>
    </location>
</feature>
<dbReference type="InterPro" id="IPR003593">
    <property type="entry name" value="AAA+_ATPase"/>
</dbReference>
<feature type="compositionally biased region" description="Low complexity" evidence="6">
    <location>
        <begin position="185"/>
        <end position="203"/>
    </location>
</feature>
<protein>
    <recommendedName>
        <fullName evidence="7">ABC transporter domain-containing protein</fullName>
    </recommendedName>
</protein>
<organism evidence="8 9">
    <name type="scientific">Frondihabitans sucicola</name>
    <dbReference type="NCBI Taxonomy" id="1268041"/>
    <lineage>
        <taxon>Bacteria</taxon>
        <taxon>Bacillati</taxon>
        <taxon>Actinomycetota</taxon>
        <taxon>Actinomycetes</taxon>
        <taxon>Micrococcales</taxon>
        <taxon>Microbacteriaceae</taxon>
        <taxon>Frondihabitans</taxon>
    </lineage>
</organism>
<gene>
    <name evidence="8" type="ORF">GCM10025867_21180</name>
</gene>
<feature type="region of interest" description="Disordered" evidence="6">
    <location>
        <begin position="1"/>
        <end position="444"/>
    </location>
</feature>
<accession>A0ABM8GN54</accession>
<evidence type="ECO:0000256" key="3">
    <source>
        <dbReference type="ARBA" id="ARBA00022741"/>
    </source>
</evidence>
<dbReference type="PROSITE" id="PS50893">
    <property type="entry name" value="ABC_TRANSPORTER_2"/>
    <property type="match status" value="1"/>
</dbReference>
<dbReference type="PANTHER" id="PTHR42711:SF19">
    <property type="entry name" value="DOXORUBICIN RESISTANCE ATP-BINDING PROTEIN DRRA"/>
    <property type="match status" value="1"/>
</dbReference>
<feature type="compositionally biased region" description="Low complexity" evidence="6">
    <location>
        <begin position="305"/>
        <end position="319"/>
    </location>
</feature>
<evidence type="ECO:0000256" key="1">
    <source>
        <dbReference type="ARBA" id="ARBA00004202"/>
    </source>
</evidence>
<keyword evidence="3" id="KW-0547">Nucleotide-binding</keyword>
<keyword evidence="2" id="KW-0813">Transport</keyword>
<keyword evidence="4" id="KW-0067">ATP-binding</keyword>
<feature type="domain" description="ABC transporter" evidence="7">
    <location>
        <begin position="449"/>
        <end position="681"/>
    </location>
</feature>
<dbReference type="SUPFAM" id="SSF52540">
    <property type="entry name" value="P-loop containing nucleoside triphosphate hydrolases"/>
    <property type="match status" value="1"/>
</dbReference>
<evidence type="ECO:0000256" key="5">
    <source>
        <dbReference type="ARBA" id="ARBA00023251"/>
    </source>
</evidence>
<dbReference type="Proteomes" id="UP001321486">
    <property type="component" value="Chromosome"/>
</dbReference>
<dbReference type="CDD" id="cd03230">
    <property type="entry name" value="ABC_DR_subfamily_A"/>
    <property type="match status" value="1"/>
</dbReference>
<evidence type="ECO:0000313" key="9">
    <source>
        <dbReference type="Proteomes" id="UP001321486"/>
    </source>
</evidence>